<sequence>MTDNTLRSVTEQIVSLLTQLPLATLKVLVPAAQLALAHKYLNAMSATQSLTAAQHLLSAMQAIAQPAPSTATGSVATSITTSGSSALRPNMAAALICPKCGADVLLPDPEKRWYTIICGTRVGTIAEAYTVGVSNGLRIWQPDEASARTLFLTSASKREVRSPSVNLQFINVMVTKKAGDIAQPVVLPANIQIEPLFKQAIHHEQVADESEPEEYDDRSPVQPATPQSISPTHSYRSLKRKRQKAKVYQQSGHLQSHNLDVALISSMPIDVSMKCEDLPLASGGYVGIEQNFCGRTVSRSPEWLEAHGFQRIRFSGAHSIPILDSRHRLIAIAEATELVQHYANKANFTLAEKRHKRGGEFGAEAAGISFGKGQKEPMQLGGKRQSLMNELIGHPCIEKIAIAQSASYAAFSPKNYQFYFDGMKNLLAKLPHLRPNFSHSVFACLTVNFGPRTRTFVHTDAKNTAHGMCAITALGDFNYKLGGHLILWDLKLFIEFPPGSTILIPSALLLHSNCPIDAHETRYSITQYTAGGIWRWLEDGGRTEGDINLHGTAEEQKELQERREGRREVMIDMFSTLKEI</sequence>
<reference evidence="2 3" key="1">
    <citation type="submission" date="2024-01" db="EMBL/GenBank/DDBJ databases">
        <title>A draft genome for the cacao thread blight pathogen Marasmiellus scandens.</title>
        <authorList>
            <person name="Baruah I.K."/>
            <person name="Leung J."/>
            <person name="Bukari Y."/>
            <person name="Amoako-Attah I."/>
            <person name="Meinhardt L.W."/>
            <person name="Bailey B.A."/>
            <person name="Cohen S.P."/>
        </authorList>
    </citation>
    <scope>NUCLEOTIDE SEQUENCE [LARGE SCALE GENOMIC DNA]</scope>
    <source>
        <strain evidence="2 3">GH-19</strain>
    </source>
</reference>
<evidence type="ECO:0000313" key="2">
    <source>
        <dbReference type="EMBL" id="KAK7436102.1"/>
    </source>
</evidence>
<accession>A0ABR1IPP1</accession>
<feature type="region of interest" description="Disordered" evidence="1">
    <location>
        <begin position="203"/>
        <end position="237"/>
    </location>
</feature>
<comment type="caution">
    <text evidence="2">The sequence shown here is derived from an EMBL/GenBank/DDBJ whole genome shotgun (WGS) entry which is preliminary data.</text>
</comment>
<organism evidence="2 3">
    <name type="scientific">Marasmiellus scandens</name>
    <dbReference type="NCBI Taxonomy" id="2682957"/>
    <lineage>
        <taxon>Eukaryota</taxon>
        <taxon>Fungi</taxon>
        <taxon>Dikarya</taxon>
        <taxon>Basidiomycota</taxon>
        <taxon>Agaricomycotina</taxon>
        <taxon>Agaricomycetes</taxon>
        <taxon>Agaricomycetidae</taxon>
        <taxon>Agaricales</taxon>
        <taxon>Marasmiineae</taxon>
        <taxon>Omphalotaceae</taxon>
        <taxon>Marasmiellus</taxon>
    </lineage>
</organism>
<feature type="compositionally biased region" description="Acidic residues" evidence="1">
    <location>
        <begin position="207"/>
        <end position="216"/>
    </location>
</feature>
<evidence type="ECO:0000256" key="1">
    <source>
        <dbReference type="SAM" id="MobiDB-lite"/>
    </source>
</evidence>
<name>A0ABR1IPP1_9AGAR</name>
<keyword evidence="3" id="KW-1185">Reference proteome</keyword>
<protein>
    <recommendedName>
        <fullName evidence="4">Prolyl 4-hydroxylase alpha subunit domain-containing protein</fullName>
    </recommendedName>
</protein>
<dbReference type="Proteomes" id="UP001498398">
    <property type="component" value="Unassembled WGS sequence"/>
</dbReference>
<feature type="compositionally biased region" description="Polar residues" evidence="1">
    <location>
        <begin position="222"/>
        <end position="235"/>
    </location>
</feature>
<proteinExistence type="predicted"/>
<dbReference type="EMBL" id="JBANRG010000098">
    <property type="protein sequence ID" value="KAK7436102.1"/>
    <property type="molecule type" value="Genomic_DNA"/>
</dbReference>
<evidence type="ECO:0008006" key="4">
    <source>
        <dbReference type="Google" id="ProtNLM"/>
    </source>
</evidence>
<gene>
    <name evidence="2" type="ORF">VKT23_019304</name>
</gene>
<dbReference type="Gene3D" id="3.60.130.30">
    <property type="match status" value="1"/>
</dbReference>
<evidence type="ECO:0000313" key="3">
    <source>
        <dbReference type="Proteomes" id="UP001498398"/>
    </source>
</evidence>